<evidence type="ECO:0000313" key="1">
    <source>
        <dbReference type="EMBL" id="GIP18074.1"/>
    </source>
</evidence>
<protein>
    <submittedName>
        <fullName evidence="1">Uncharacterized protein</fullName>
    </submittedName>
</protein>
<evidence type="ECO:0000313" key="2">
    <source>
        <dbReference type="Proteomes" id="UP000683139"/>
    </source>
</evidence>
<keyword evidence="2" id="KW-1185">Reference proteome</keyword>
<name>A0A919YTH2_9BACL</name>
<gene>
    <name evidence="1" type="ORF">J40TS1_37160</name>
</gene>
<dbReference type="EMBL" id="BOSE01000007">
    <property type="protein sequence ID" value="GIP18074.1"/>
    <property type="molecule type" value="Genomic_DNA"/>
</dbReference>
<sequence length="58" mass="6632">MIGWGFKLSVFTDLLNPPFLYTEEHFGQSMDIHDGKTVPMHSLPLSFRSRIMKGGTYV</sequence>
<proteinExistence type="predicted"/>
<dbReference type="AlphaFoldDB" id="A0A919YTH2"/>
<reference evidence="1" key="1">
    <citation type="submission" date="2021-03" db="EMBL/GenBank/DDBJ databases">
        <title>Antimicrobial resistance genes in bacteria isolated from Japanese honey, and their potential for conferring macrolide and lincosamide resistance in the American foulbrood pathogen Paenibacillus larvae.</title>
        <authorList>
            <person name="Okamoto M."/>
            <person name="Kumagai M."/>
            <person name="Kanamori H."/>
            <person name="Takamatsu D."/>
        </authorList>
    </citation>
    <scope>NUCLEOTIDE SEQUENCE</scope>
    <source>
        <strain evidence="1">J40TS1</strain>
    </source>
</reference>
<accession>A0A919YTH2</accession>
<comment type="caution">
    <text evidence="1">The sequence shown here is derived from an EMBL/GenBank/DDBJ whole genome shotgun (WGS) entry which is preliminary data.</text>
</comment>
<dbReference type="Proteomes" id="UP000683139">
    <property type="component" value="Unassembled WGS sequence"/>
</dbReference>
<organism evidence="1 2">
    <name type="scientific">Paenibacillus montaniterrae</name>
    <dbReference type="NCBI Taxonomy" id="429341"/>
    <lineage>
        <taxon>Bacteria</taxon>
        <taxon>Bacillati</taxon>
        <taxon>Bacillota</taxon>
        <taxon>Bacilli</taxon>
        <taxon>Bacillales</taxon>
        <taxon>Paenibacillaceae</taxon>
        <taxon>Paenibacillus</taxon>
    </lineage>
</organism>